<reference evidence="4 5" key="1">
    <citation type="submission" date="2019-02" db="EMBL/GenBank/DDBJ databases">
        <title>Complete Genome Sequence and Methylome Analysis of free living Spirochaetas.</title>
        <authorList>
            <person name="Fomenkov A."/>
            <person name="Dubinina G."/>
            <person name="Leshcheva N."/>
            <person name="Mikheeva N."/>
            <person name="Grabovich M."/>
            <person name="Vincze T."/>
            <person name="Roberts R.J."/>
        </authorList>
    </citation>
    <scope>NUCLEOTIDE SEQUENCE [LARGE SCALE GENOMIC DNA]</scope>
    <source>
        <strain evidence="4 5">K2</strain>
    </source>
</reference>
<dbReference type="InterPro" id="IPR013149">
    <property type="entry name" value="ADH-like_C"/>
</dbReference>
<evidence type="ECO:0008006" key="6">
    <source>
        <dbReference type="Google" id="ProtNLM"/>
    </source>
</evidence>
<dbReference type="OrthoDB" id="9791234at2"/>
<protein>
    <recommendedName>
        <fullName evidence="6">Enoyl reductase (ER) domain-containing protein</fullName>
    </recommendedName>
</protein>
<dbReference type="PANTHER" id="PTHR43401">
    <property type="entry name" value="L-THREONINE 3-DEHYDROGENASE"/>
    <property type="match status" value="1"/>
</dbReference>
<dbReference type="Pfam" id="PF00107">
    <property type="entry name" value="ADH_zinc_N"/>
    <property type="match status" value="1"/>
</dbReference>
<feature type="domain" description="Alcohol dehydrogenase-like N-terminal" evidence="3">
    <location>
        <begin position="25"/>
        <end position="128"/>
    </location>
</feature>
<dbReference type="Gene3D" id="3.90.180.10">
    <property type="entry name" value="Medium-chain alcohol dehydrogenases, catalytic domain"/>
    <property type="match status" value="1"/>
</dbReference>
<dbReference type="SUPFAM" id="SSF50129">
    <property type="entry name" value="GroES-like"/>
    <property type="match status" value="1"/>
</dbReference>
<dbReference type="KEGG" id="ock:EXM22_10280"/>
<dbReference type="AlphaFoldDB" id="A0A5C1QP64"/>
<dbReference type="InterPro" id="IPR011032">
    <property type="entry name" value="GroES-like_sf"/>
</dbReference>
<dbReference type="InterPro" id="IPR036291">
    <property type="entry name" value="NAD(P)-bd_dom_sf"/>
</dbReference>
<dbReference type="Gene3D" id="3.40.50.720">
    <property type="entry name" value="NAD(P)-binding Rossmann-like Domain"/>
    <property type="match status" value="1"/>
</dbReference>
<keyword evidence="1" id="KW-0560">Oxidoreductase</keyword>
<keyword evidence="5" id="KW-1185">Reference proteome</keyword>
<evidence type="ECO:0000259" key="2">
    <source>
        <dbReference type="Pfam" id="PF00107"/>
    </source>
</evidence>
<evidence type="ECO:0000256" key="1">
    <source>
        <dbReference type="ARBA" id="ARBA00023002"/>
    </source>
</evidence>
<dbReference type="SUPFAM" id="SSF51735">
    <property type="entry name" value="NAD(P)-binding Rossmann-fold domains"/>
    <property type="match status" value="1"/>
</dbReference>
<evidence type="ECO:0000313" key="4">
    <source>
        <dbReference type="EMBL" id="QEN08356.1"/>
    </source>
</evidence>
<gene>
    <name evidence="4" type="ORF">EXM22_10280</name>
</gene>
<dbReference type="GO" id="GO:0016491">
    <property type="term" value="F:oxidoreductase activity"/>
    <property type="evidence" value="ECO:0007669"/>
    <property type="project" value="UniProtKB-KW"/>
</dbReference>
<dbReference type="RefSeq" id="WP_149486436.1">
    <property type="nucleotide sequence ID" value="NZ_CP036150.1"/>
</dbReference>
<feature type="domain" description="Alcohol dehydrogenase-like C-terminal" evidence="2">
    <location>
        <begin position="169"/>
        <end position="288"/>
    </location>
</feature>
<dbReference type="InterPro" id="IPR050129">
    <property type="entry name" value="Zn_alcohol_dh"/>
</dbReference>
<proteinExistence type="predicted"/>
<dbReference type="InterPro" id="IPR013154">
    <property type="entry name" value="ADH-like_N"/>
</dbReference>
<dbReference type="PANTHER" id="PTHR43401:SF2">
    <property type="entry name" value="L-THREONINE 3-DEHYDROGENASE"/>
    <property type="match status" value="1"/>
</dbReference>
<evidence type="ECO:0000313" key="5">
    <source>
        <dbReference type="Proteomes" id="UP000324209"/>
    </source>
</evidence>
<accession>A0A5C1QP64</accession>
<dbReference type="Pfam" id="PF08240">
    <property type="entry name" value="ADH_N"/>
    <property type="match status" value="1"/>
</dbReference>
<dbReference type="Proteomes" id="UP000324209">
    <property type="component" value="Chromosome"/>
</dbReference>
<evidence type="ECO:0000259" key="3">
    <source>
        <dbReference type="Pfam" id="PF08240"/>
    </source>
</evidence>
<sequence>MYKSAWVSKKKEIKIIEKAHHVMKSHDVRVKIQACGVCGTDIHFYNENPGGKTIPLGHEVAGVVEELGSETTGLRVGDKVVIQNHVACGRCTSCLNQKPQACTDIFTYMNDQSGMGEYLTVPEKMVLRYEGLEPWEATVAEPITVALDLCKQADIPLNCDVLIMGPGIIGLSCIKLAQKRGARNIVLAGRNFNTERGSGRKKAAESLGATHTVDTSITDWKMKLKENFPNGFDRVIVTSPPNTIADAIELAGFGADIIYNGISFSSDSISLSANDLHFQKKNLKTSHAIPNWGFPIALDLLRNGDIDPSVLVSARIPFIQLEEALREAQKNDRAVIKVVVEI</sequence>
<dbReference type="EMBL" id="CP036150">
    <property type="protein sequence ID" value="QEN08356.1"/>
    <property type="molecule type" value="Genomic_DNA"/>
</dbReference>
<name>A0A5C1QP64_9SPIO</name>
<organism evidence="4 5">
    <name type="scientific">Oceanispirochaeta crateris</name>
    <dbReference type="NCBI Taxonomy" id="2518645"/>
    <lineage>
        <taxon>Bacteria</taxon>
        <taxon>Pseudomonadati</taxon>
        <taxon>Spirochaetota</taxon>
        <taxon>Spirochaetia</taxon>
        <taxon>Spirochaetales</taxon>
        <taxon>Spirochaetaceae</taxon>
        <taxon>Oceanispirochaeta</taxon>
    </lineage>
</organism>